<dbReference type="AlphaFoldDB" id="A0A394D975"/>
<dbReference type="EMBL" id="MLAU01005287">
    <property type="protein sequence ID" value="OIW20070.1"/>
    <property type="molecule type" value="Genomic_DNA"/>
</dbReference>
<reference evidence="1 2" key="1">
    <citation type="journal article" date="2017" name="Plant Biotechnol. J.">
        <title>A comprehensive draft genome sequence for lupin (Lupinus angustifolius), an emerging health food: insights into plant-microbe interactions and legume evolution.</title>
        <authorList>
            <person name="Hane J.K."/>
            <person name="Ming Y."/>
            <person name="Kamphuis L.G."/>
            <person name="Nelson M.N."/>
            <person name="Garg G."/>
            <person name="Atkins C.A."/>
            <person name="Bayer P.E."/>
            <person name="Bravo A."/>
            <person name="Bringans S."/>
            <person name="Cannon S."/>
            <person name="Edwards D."/>
            <person name="Foley R."/>
            <person name="Gao L.L."/>
            <person name="Harrison M.J."/>
            <person name="Huang W."/>
            <person name="Hurgobin B."/>
            <person name="Li S."/>
            <person name="Liu C.W."/>
            <person name="McGrath A."/>
            <person name="Morahan G."/>
            <person name="Murray J."/>
            <person name="Weller J."/>
            <person name="Jian J."/>
            <person name="Singh K.B."/>
        </authorList>
    </citation>
    <scope>NUCLEOTIDE SEQUENCE [LARGE SCALE GENOMIC DNA]</scope>
    <source>
        <strain evidence="2">cv. Tanjil</strain>
        <tissue evidence="1">Whole plant</tissue>
    </source>
</reference>
<sequence length="125" mass="14061">MTALKLSNYPRVLEYLDVPTNKVMATVIIQSTMKNGTYFSISNMVEALFELIKGLIKDSDGIPSDEIEHESQRLKLMQLMYLCTFVSKVGQTNASPDLLPFVQFSLSSHANSVCQIVLCRFHVEV</sequence>
<name>A0A394D975_LUPAN</name>
<evidence type="ECO:0000313" key="1">
    <source>
        <dbReference type="EMBL" id="OIW20070.1"/>
    </source>
</evidence>
<protein>
    <submittedName>
        <fullName evidence="1">Uncharacterized protein</fullName>
    </submittedName>
</protein>
<dbReference type="GO" id="GO:0030906">
    <property type="term" value="C:retromer, cargo-selective complex"/>
    <property type="evidence" value="ECO:0007669"/>
    <property type="project" value="InterPro"/>
</dbReference>
<gene>
    <name evidence="1" type="ORF">TanjilG_00445</name>
</gene>
<comment type="caution">
    <text evidence="1">The sequence shown here is derived from an EMBL/GenBank/DDBJ whole genome shotgun (WGS) entry which is preliminary data.</text>
</comment>
<dbReference type="PANTHER" id="PTHR11099:SF0">
    <property type="entry name" value="VACUOLAR PROTEIN SORTING-ASSOCIATED PROTEIN 35"/>
    <property type="match status" value="1"/>
</dbReference>
<accession>A0A394D975</accession>
<dbReference type="InterPro" id="IPR005378">
    <property type="entry name" value="Vps35"/>
</dbReference>
<dbReference type="STRING" id="3871.A0A394D975"/>
<keyword evidence="2" id="KW-1185">Reference proteome</keyword>
<evidence type="ECO:0000313" key="2">
    <source>
        <dbReference type="Proteomes" id="UP000188354"/>
    </source>
</evidence>
<organism evidence="1 2">
    <name type="scientific">Lupinus angustifolius</name>
    <name type="common">Narrow-leaved blue lupine</name>
    <dbReference type="NCBI Taxonomy" id="3871"/>
    <lineage>
        <taxon>Eukaryota</taxon>
        <taxon>Viridiplantae</taxon>
        <taxon>Streptophyta</taxon>
        <taxon>Embryophyta</taxon>
        <taxon>Tracheophyta</taxon>
        <taxon>Spermatophyta</taxon>
        <taxon>Magnoliopsida</taxon>
        <taxon>eudicotyledons</taxon>
        <taxon>Gunneridae</taxon>
        <taxon>Pentapetalae</taxon>
        <taxon>rosids</taxon>
        <taxon>fabids</taxon>
        <taxon>Fabales</taxon>
        <taxon>Fabaceae</taxon>
        <taxon>Papilionoideae</taxon>
        <taxon>50 kb inversion clade</taxon>
        <taxon>genistoids sensu lato</taxon>
        <taxon>core genistoids</taxon>
        <taxon>Genisteae</taxon>
        <taxon>Lupinus</taxon>
    </lineage>
</organism>
<dbReference type="GO" id="GO:0042147">
    <property type="term" value="P:retrograde transport, endosome to Golgi"/>
    <property type="evidence" value="ECO:0007669"/>
    <property type="project" value="InterPro"/>
</dbReference>
<dbReference type="GO" id="GO:0006886">
    <property type="term" value="P:intracellular protein transport"/>
    <property type="evidence" value="ECO:0007669"/>
    <property type="project" value="TreeGrafter"/>
</dbReference>
<dbReference type="Gramene" id="OIW20070">
    <property type="protein sequence ID" value="OIW20070"/>
    <property type="gene ID" value="TanjilG_00445"/>
</dbReference>
<dbReference type="Proteomes" id="UP000188354">
    <property type="component" value="Unassembled WGS sequence"/>
</dbReference>
<dbReference type="GO" id="GO:0005770">
    <property type="term" value="C:late endosome"/>
    <property type="evidence" value="ECO:0007669"/>
    <property type="project" value="TreeGrafter"/>
</dbReference>
<proteinExistence type="predicted"/>
<dbReference type="PANTHER" id="PTHR11099">
    <property type="entry name" value="VACUOLAR SORTING PROTEIN 35"/>
    <property type="match status" value="1"/>
</dbReference>
<dbReference type="GO" id="GO:0005829">
    <property type="term" value="C:cytosol"/>
    <property type="evidence" value="ECO:0007669"/>
    <property type="project" value="GOC"/>
</dbReference>